<dbReference type="InterPro" id="IPR037524">
    <property type="entry name" value="PA14/GLEYA"/>
</dbReference>
<evidence type="ECO:0000313" key="3">
    <source>
        <dbReference type="Proteomes" id="UP000622017"/>
    </source>
</evidence>
<keyword evidence="3" id="KW-1185">Reference proteome</keyword>
<dbReference type="PROSITE" id="PS51820">
    <property type="entry name" value="PA14"/>
    <property type="match status" value="1"/>
</dbReference>
<dbReference type="InterPro" id="IPR011658">
    <property type="entry name" value="PA14_dom"/>
</dbReference>
<dbReference type="SMART" id="SM00758">
    <property type="entry name" value="PA14"/>
    <property type="match status" value="1"/>
</dbReference>
<dbReference type="NCBIfam" id="TIGR04183">
    <property type="entry name" value="Por_Secre_tail"/>
    <property type="match status" value="1"/>
</dbReference>
<dbReference type="Proteomes" id="UP000622017">
    <property type="component" value="Unassembled WGS sequence"/>
</dbReference>
<organism evidence="2 3">
    <name type="scientific">Hymenobacter citatus</name>
    <dbReference type="NCBI Taxonomy" id="2763506"/>
    <lineage>
        <taxon>Bacteria</taxon>
        <taxon>Pseudomonadati</taxon>
        <taxon>Bacteroidota</taxon>
        <taxon>Cytophagia</taxon>
        <taxon>Cytophagales</taxon>
        <taxon>Hymenobacteraceae</taxon>
        <taxon>Hymenobacter</taxon>
    </lineage>
</organism>
<evidence type="ECO:0000259" key="1">
    <source>
        <dbReference type="PROSITE" id="PS51820"/>
    </source>
</evidence>
<gene>
    <name evidence="2" type="ORF">H8B15_08080</name>
</gene>
<proteinExistence type="predicted"/>
<feature type="domain" description="PA14" evidence="1">
    <location>
        <begin position="48"/>
        <end position="200"/>
    </location>
</feature>
<reference evidence="2 3" key="1">
    <citation type="submission" date="2020-08" db="EMBL/GenBank/DDBJ databases">
        <title>Hymenobacter sp.</title>
        <authorList>
            <person name="Kim M.K."/>
        </authorList>
    </citation>
    <scope>NUCLEOTIDE SEQUENCE [LARGE SCALE GENOMIC DNA]</scope>
    <source>
        <strain evidence="2 3">BT507</strain>
    </source>
</reference>
<dbReference type="Pfam" id="PF07691">
    <property type="entry name" value="PA14"/>
    <property type="match status" value="1"/>
</dbReference>
<dbReference type="InterPro" id="IPR026444">
    <property type="entry name" value="Secre_tail"/>
</dbReference>
<comment type="caution">
    <text evidence="2">The sequence shown here is derived from an EMBL/GenBank/DDBJ whole genome shotgun (WGS) entry which is preliminary data.</text>
</comment>
<evidence type="ECO:0000313" key="2">
    <source>
        <dbReference type="EMBL" id="MBC6610878.1"/>
    </source>
</evidence>
<name>A0ABR7MIU9_9BACT</name>
<dbReference type="EMBL" id="JACSCY010000004">
    <property type="protein sequence ID" value="MBC6610878.1"/>
    <property type="molecule type" value="Genomic_DNA"/>
</dbReference>
<dbReference type="RefSeq" id="WP_187319153.1">
    <property type="nucleotide sequence ID" value="NZ_JACSCY010000004.1"/>
</dbReference>
<protein>
    <submittedName>
        <fullName evidence="2">T9SS type A sorting domain-containing protein</fullName>
    </submittedName>
</protein>
<accession>A0ABR7MIU9</accession>
<dbReference type="Gene3D" id="3.90.182.10">
    <property type="entry name" value="Toxin - Anthrax Protective Antigen,domain 1"/>
    <property type="match status" value="1"/>
</dbReference>
<dbReference type="SUPFAM" id="SSF56988">
    <property type="entry name" value="Anthrax protective antigen"/>
    <property type="match status" value="1"/>
</dbReference>
<sequence length="388" mass="42502">MKTNFYAFFSWLQSIKRTSFCVLFCVGLVLPTLVLGQNTPPNACEAGLLATYYRGYFYDDISFFTRAKPGIVNRHVSELNFPFGQTDIFNVGDVAVYNSPGNPDEFSGTYTGKLYALTGGTYTFYLGSDDAASVWFDQDAQPTVINAGDAHGYREATATKKLSAGFHTMRVYYGEHGGSQGLVLRYDGPGLVQQVVPNGVLYADKNGNAPAVLTDFELNSVDQQVQLSWTTATEHHSQSFVVERSSDGVAFEEIGSVAGAGTSMQPHAYDLIDQHAPLGTTYYRLRQLCGTQAVYSPIKAVEVKEVPLQVSMYPVPNNGTFYLRVQPALPQTATLELWDASGLRAYSAPLPITGQPDVQVSPNVPIGLYTLRLQMANKTIVRRIVIGY</sequence>